<dbReference type="PANTHER" id="PTHR45528">
    <property type="entry name" value="SENSOR HISTIDINE KINASE CPXA"/>
    <property type="match status" value="1"/>
</dbReference>
<dbReference type="InterPro" id="IPR004358">
    <property type="entry name" value="Sig_transdc_His_kin-like_C"/>
</dbReference>
<dbReference type="GO" id="GO:0005524">
    <property type="term" value="F:ATP binding"/>
    <property type="evidence" value="ECO:0007669"/>
    <property type="project" value="UniProtKB-KW"/>
</dbReference>
<evidence type="ECO:0000256" key="8">
    <source>
        <dbReference type="ARBA" id="ARBA00022741"/>
    </source>
</evidence>
<comment type="catalytic activity">
    <reaction evidence="1">
        <text>ATP + protein L-histidine = ADP + protein N-phospho-L-histidine.</text>
        <dbReference type="EC" id="2.7.13.3"/>
    </reaction>
</comment>
<keyword evidence="8" id="KW-0547">Nucleotide-binding</keyword>
<gene>
    <name evidence="17" type="ordered locus">Sgly_3172</name>
</gene>
<keyword evidence="5" id="KW-0597">Phosphoprotein</keyword>
<evidence type="ECO:0000256" key="3">
    <source>
        <dbReference type="ARBA" id="ARBA00012438"/>
    </source>
</evidence>
<keyword evidence="7 14" id="KW-0812">Transmembrane</keyword>
<comment type="subcellular location">
    <subcellularLocation>
        <location evidence="2">Cell membrane</location>
        <topology evidence="2">Multi-pass membrane protein</topology>
    </subcellularLocation>
</comment>
<dbReference type="InterPro" id="IPR036097">
    <property type="entry name" value="HisK_dim/P_sf"/>
</dbReference>
<dbReference type="InterPro" id="IPR003594">
    <property type="entry name" value="HATPase_dom"/>
</dbReference>
<keyword evidence="13 14" id="KW-0472">Membrane</keyword>
<dbReference type="FunFam" id="1.10.287.130:FF:000001">
    <property type="entry name" value="Two-component sensor histidine kinase"/>
    <property type="match status" value="1"/>
</dbReference>
<dbReference type="EMBL" id="CP002547">
    <property type="protein sequence ID" value="ADY57438.1"/>
    <property type="molecule type" value="Genomic_DNA"/>
</dbReference>
<keyword evidence="12" id="KW-0902">Two-component regulatory system</keyword>
<dbReference type="InterPro" id="IPR050398">
    <property type="entry name" value="HssS/ArlS-like"/>
</dbReference>
<dbReference type="Gene3D" id="6.10.340.10">
    <property type="match status" value="1"/>
</dbReference>
<dbReference type="CDD" id="cd06225">
    <property type="entry name" value="HAMP"/>
    <property type="match status" value="1"/>
</dbReference>
<dbReference type="PROSITE" id="PS50109">
    <property type="entry name" value="HIS_KIN"/>
    <property type="match status" value="1"/>
</dbReference>
<feature type="domain" description="HAMP" evidence="16">
    <location>
        <begin position="207"/>
        <end position="260"/>
    </location>
</feature>
<feature type="transmembrane region" description="Helical" evidence="14">
    <location>
        <begin position="186"/>
        <end position="206"/>
    </location>
</feature>
<protein>
    <recommendedName>
        <fullName evidence="3">histidine kinase</fullName>
        <ecNumber evidence="3">2.7.13.3</ecNumber>
    </recommendedName>
</protein>
<dbReference type="SUPFAM" id="SSF47384">
    <property type="entry name" value="Homodimeric domain of signal transducing histidine kinase"/>
    <property type="match status" value="1"/>
</dbReference>
<evidence type="ECO:0000256" key="7">
    <source>
        <dbReference type="ARBA" id="ARBA00022692"/>
    </source>
</evidence>
<evidence type="ECO:0000313" key="17">
    <source>
        <dbReference type="EMBL" id="ADY57438.1"/>
    </source>
</evidence>
<dbReference type="HOGENOM" id="CLU_000445_89_6_9"/>
<dbReference type="Pfam" id="PF00512">
    <property type="entry name" value="HisKA"/>
    <property type="match status" value="1"/>
</dbReference>
<evidence type="ECO:0000256" key="11">
    <source>
        <dbReference type="ARBA" id="ARBA00022989"/>
    </source>
</evidence>
<dbReference type="SMART" id="SM00387">
    <property type="entry name" value="HATPase_c"/>
    <property type="match status" value="1"/>
</dbReference>
<evidence type="ECO:0000259" key="16">
    <source>
        <dbReference type="PROSITE" id="PS50885"/>
    </source>
</evidence>
<keyword evidence="18" id="KW-1185">Reference proteome</keyword>
<dbReference type="Gene3D" id="3.30.565.10">
    <property type="entry name" value="Histidine kinase-like ATPase, C-terminal domain"/>
    <property type="match status" value="1"/>
</dbReference>
<dbReference type="Pfam" id="PF02518">
    <property type="entry name" value="HATPase_c"/>
    <property type="match status" value="1"/>
</dbReference>
<keyword evidence="9 17" id="KW-0418">Kinase</keyword>
<dbReference type="Gene3D" id="1.10.287.130">
    <property type="match status" value="1"/>
</dbReference>
<dbReference type="Proteomes" id="UP000007488">
    <property type="component" value="Chromosome"/>
</dbReference>
<dbReference type="SUPFAM" id="SSF55874">
    <property type="entry name" value="ATPase domain of HSP90 chaperone/DNA topoisomerase II/histidine kinase"/>
    <property type="match status" value="1"/>
</dbReference>
<dbReference type="EC" id="2.7.13.3" evidence="3"/>
<evidence type="ECO:0000256" key="14">
    <source>
        <dbReference type="SAM" id="Phobius"/>
    </source>
</evidence>
<dbReference type="InterPro" id="IPR003660">
    <property type="entry name" value="HAMP_dom"/>
</dbReference>
<keyword evidence="4" id="KW-1003">Cell membrane</keyword>
<dbReference type="FunFam" id="3.30.565.10:FF:000006">
    <property type="entry name" value="Sensor histidine kinase WalK"/>
    <property type="match status" value="1"/>
</dbReference>
<dbReference type="Pfam" id="PF00672">
    <property type="entry name" value="HAMP"/>
    <property type="match status" value="1"/>
</dbReference>
<reference evidence="17 18" key="1">
    <citation type="journal article" date="2011" name="Stand. Genomic Sci.">
        <title>Complete genome sequence of Syntrophobotulus glycolicus type strain (FlGlyR).</title>
        <authorList>
            <person name="Han C."/>
            <person name="Mwirichia R."/>
            <person name="Chertkov O."/>
            <person name="Held B."/>
            <person name="Lapidus A."/>
            <person name="Nolan M."/>
            <person name="Lucas S."/>
            <person name="Hammon N."/>
            <person name="Deshpande S."/>
            <person name="Cheng J.F."/>
            <person name="Tapia R."/>
            <person name="Goodwin L."/>
            <person name="Pitluck S."/>
            <person name="Huntemann M."/>
            <person name="Liolios K."/>
            <person name="Ivanova N."/>
            <person name="Pagani I."/>
            <person name="Mavromatis K."/>
            <person name="Ovchinikova G."/>
            <person name="Pati A."/>
            <person name="Chen A."/>
            <person name="Palaniappan K."/>
            <person name="Land M."/>
            <person name="Hauser L."/>
            <person name="Brambilla E.M."/>
            <person name="Rohde M."/>
            <person name="Spring S."/>
            <person name="Sikorski J."/>
            <person name="Goker M."/>
            <person name="Woyke T."/>
            <person name="Bristow J."/>
            <person name="Eisen J.A."/>
            <person name="Markowitz V."/>
            <person name="Hugenholtz P."/>
            <person name="Kyrpides N.C."/>
            <person name="Klenk H.P."/>
            <person name="Detter J.C."/>
        </authorList>
    </citation>
    <scope>NUCLEOTIDE SEQUENCE [LARGE SCALE GENOMIC DNA]</scope>
    <source>
        <strain evidence="18">DSM 8271 / FlGlyR</strain>
    </source>
</reference>
<evidence type="ECO:0000256" key="5">
    <source>
        <dbReference type="ARBA" id="ARBA00022553"/>
    </source>
</evidence>
<dbReference type="GO" id="GO:0000155">
    <property type="term" value="F:phosphorelay sensor kinase activity"/>
    <property type="evidence" value="ECO:0007669"/>
    <property type="project" value="InterPro"/>
</dbReference>
<dbReference type="InterPro" id="IPR005467">
    <property type="entry name" value="His_kinase_dom"/>
</dbReference>
<dbReference type="KEGG" id="sgy:Sgly_3172"/>
<dbReference type="InterPro" id="IPR036890">
    <property type="entry name" value="HATPase_C_sf"/>
</dbReference>
<feature type="transmembrane region" description="Helical" evidence="14">
    <location>
        <begin position="55"/>
        <end position="77"/>
    </location>
</feature>
<dbReference type="InterPro" id="IPR003661">
    <property type="entry name" value="HisK_dim/P_dom"/>
</dbReference>
<dbReference type="PANTHER" id="PTHR45528:SF1">
    <property type="entry name" value="SENSOR HISTIDINE KINASE CPXA"/>
    <property type="match status" value="1"/>
</dbReference>
<sequence length="485" mass="55090">MGIFLNRMKNERRTVIPIKMIFKIILFPIVLVKLCNQTLKEKTEYSIRLKLSLRYLKILLTTSLVSGIGVILVFTGIKIQAGVAQDYLGLAPLLNKGRIENAEIKAYSREHLIPIQVYDFNNGLIFASETDLLEQTGPSQIVPVWTKDQFFLPVKKTVLSSGTLITVVLYSDIKGELLEAYQLGRIIFYVFSVALLFSVWAVILSGRGIFQSIGEMTQTVRDISERNLNLRLNVSGSKNELRELALTFNEMMNRIEDQYNKQKQFVSDASHELRTPIAVIQGYAVMLDRWGKDNREVLRESIEAIKNESENMNGLIDKLLFLARHDNNTFVFQKEEFSLTEMLQEIGKETQIIDTIHKINLEIEKEISVYADRNMLKQAVRIFIDNAIKYTPPGGAVSISLDIKEKSTEISIRDSGIGMTKAELEKIFDRFYRSDQSRTKDKGGHGLGLAIAKTIILGHKGKIRVRSKVGEGSEFILILDRIQHA</sequence>
<evidence type="ECO:0000256" key="2">
    <source>
        <dbReference type="ARBA" id="ARBA00004651"/>
    </source>
</evidence>
<evidence type="ECO:0000256" key="9">
    <source>
        <dbReference type="ARBA" id="ARBA00022777"/>
    </source>
</evidence>
<dbReference type="GO" id="GO:0005886">
    <property type="term" value="C:plasma membrane"/>
    <property type="evidence" value="ECO:0007669"/>
    <property type="project" value="UniProtKB-SubCell"/>
</dbReference>
<accession>F0T1L4</accession>
<evidence type="ECO:0000259" key="15">
    <source>
        <dbReference type="PROSITE" id="PS50109"/>
    </source>
</evidence>
<dbReference type="AlphaFoldDB" id="F0T1L4"/>
<dbReference type="SUPFAM" id="SSF158472">
    <property type="entry name" value="HAMP domain-like"/>
    <property type="match status" value="1"/>
</dbReference>
<dbReference type="PRINTS" id="PR00344">
    <property type="entry name" value="BCTRLSENSOR"/>
</dbReference>
<dbReference type="CDD" id="cd00082">
    <property type="entry name" value="HisKA"/>
    <property type="match status" value="1"/>
</dbReference>
<evidence type="ECO:0000256" key="12">
    <source>
        <dbReference type="ARBA" id="ARBA00023012"/>
    </source>
</evidence>
<dbReference type="eggNOG" id="COG5002">
    <property type="taxonomic scope" value="Bacteria"/>
</dbReference>
<evidence type="ECO:0000256" key="13">
    <source>
        <dbReference type="ARBA" id="ARBA00023136"/>
    </source>
</evidence>
<keyword evidence="11 14" id="KW-1133">Transmembrane helix</keyword>
<feature type="transmembrane region" description="Helical" evidence="14">
    <location>
        <begin position="15"/>
        <end position="34"/>
    </location>
</feature>
<keyword evidence="10" id="KW-0067">ATP-binding</keyword>
<dbReference type="SMART" id="SM00304">
    <property type="entry name" value="HAMP"/>
    <property type="match status" value="1"/>
</dbReference>
<name>F0T1L4_SYNGF</name>
<keyword evidence="6" id="KW-0808">Transferase</keyword>
<reference evidence="18" key="2">
    <citation type="submission" date="2011-02" db="EMBL/GenBank/DDBJ databases">
        <title>The complete genome of Syntrophobotulus glycolicus DSM 8271.</title>
        <authorList>
            <person name="Lucas S."/>
            <person name="Copeland A."/>
            <person name="Lapidus A."/>
            <person name="Bruce D."/>
            <person name="Goodwin L."/>
            <person name="Pitluck S."/>
            <person name="Kyrpides N."/>
            <person name="Mavromatis K."/>
            <person name="Pagani I."/>
            <person name="Ivanova N."/>
            <person name="Mikhailova N."/>
            <person name="Chertkov O."/>
            <person name="Held B."/>
            <person name="Detter J.C."/>
            <person name="Tapia R."/>
            <person name="Han C."/>
            <person name="Land M."/>
            <person name="Hauser L."/>
            <person name="Markowitz V."/>
            <person name="Cheng J.-F."/>
            <person name="Hugenholtz P."/>
            <person name="Woyke T."/>
            <person name="Wu D."/>
            <person name="Spring S."/>
            <person name="Schroeder M."/>
            <person name="Brambilla E."/>
            <person name="Klenk H.-P."/>
            <person name="Eisen J.A."/>
        </authorList>
    </citation>
    <scope>NUCLEOTIDE SEQUENCE [LARGE SCALE GENOMIC DNA]</scope>
    <source>
        <strain evidence="18">DSM 8271 / FlGlyR</strain>
    </source>
</reference>
<dbReference type="STRING" id="645991.Sgly_3172"/>
<proteinExistence type="predicted"/>
<evidence type="ECO:0000313" key="18">
    <source>
        <dbReference type="Proteomes" id="UP000007488"/>
    </source>
</evidence>
<evidence type="ECO:0000256" key="4">
    <source>
        <dbReference type="ARBA" id="ARBA00022475"/>
    </source>
</evidence>
<evidence type="ECO:0000256" key="10">
    <source>
        <dbReference type="ARBA" id="ARBA00022840"/>
    </source>
</evidence>
<dbReference type="SMART" id="SM00388">
    <property type="entry name" value="HisKA"/>
    <property type="match status" value="1"/>
</dbReference>
<feature type="domain" description="Histidine kinase" evidence="15">
    <location>
        <begin position="268"/>
        <end position="483"/>
    </location>
</feature>
<evidence type="ECO:0000256" key="1">
    <source>
        <dbReference type="ARBA" id="ARBA00000085"/>
    </source>
</evidence>
<organism evidence="17 18">
    <name type="scientific">Syntrophobotulus glycolicus (strain DSM 8271 / FlGlyR)</name>
    <dbReference type="NCBI Taxonomy" id="645991"/>
    <lineage>
        <taxon>Bacteria</taxon>
        <taxon>Bacillati</taxon>
        <taxon>Bacillota</taxon>
        <taxon>Clostridia</taxon>
        <taxon>Eubacteriales</taxon>
        <taxon>Desulfitobacteriaceae</taxon>
        <taxon>Syntrophobotulus</taxon>
    </lineage>
</organism>
<evidence type="ECO:0000256" key="6">
    <source>
        <dbReference type="ARBA" id="ARBA00022679"/>
    </source>
</evidence>
<dbReference type="PROSITE" id="PS50885">
    <property type="entry name" value="HAMP"/>
    <property type="match status" value="1"/>
</dbReference>